<feature type="region of interest" description="Disordered" evidence="1">
    <location>
        <begin position="1"/>
        <end position="23"/>
    </location>
</feature>
<gene>
    <name evidence="2" type="ORF">EPUL_005451</name>
</gene>
<proteinExistence type="predicted"/>
<feature type="compositionally biased region" description="Basic and acidic residues" evidence="1">
    <location>
        <begin position="117"/>
        <end position="135"/>
    </location>
</feature>
<accession>A0A2S4PKQ8</accession>
<feature type="non-terminal residue" evidence="2">
    <location>
        <position position="214"/>
    </location>
</feature>
<protein>
    <submittedName>
        <fullName evidence="2">Uncharacterized protein</fullName>
    </submittedName>
</protein>
<evidence type="ECO:0000313" key="3">
    <source>
        <dbReference type="Proteomes" id="UP000237438"/>
    </source>
</evidence>
<dbReference type="EMBL" id="PEDP01002504">
    <property type="protein sequence ID" value="POS82626.1"/>
    <property type="molecule type" value="Genomic_DNA"/>
</dbReference>
<dbReference type="OrthoDB" id="3599613at2759"/>
<evidence type="ECO:0000256" key="1">
    <source>
        <dbReference type="SAM" id="MobiDB-lite"/>
    </source>
</evidence>
<organism evidence="2 3">
    <name type="scientific">Erysiphe pulchra</name>
    <dbReference type="NCBI Taxonomy" id="225359"/>
    <lineage>
        <taxon>Eukaryota</taxon>
        <taxon>Fungi</taxon>
        <taxon>Dikarya</taxon>
        <taxon>Ascomycota</taxon>
        <taxon>Pezizomycotina</taxon>
        <taxon>Leotiomycetes</taxon>
        <taxon>Erysiphales</taxon>
        <taxon>Erysiphaceae</taxon>
        <taxon>Erysiphe</taxon>
    </lineage>
</organism>
<dbReference type="AlphaFoldDB" id="A0A2S4PKQ8"/>
<evidence type="ECO:0000313" key="2">
    <source>
        <dbReference type="EMBL" id="POS82626.1"/>
    </source>
</evidence>
<comment type="caution">
    <text evidence="2">The sequence shown here is derived from an EMBL/GenBank/DDBJ whole genome shotgun (WGS) entry which is preliminary data.</text>
</comment>
<feature type="non-terminal residue" evidence="2">
    <location>
        <position position="1"/>
    </location>
</feature>
<sequence>TRSPSQASKSRGEDDGSLSTRPNILEDKFEEIIDDIEKSNNLMEDRLKIMANAIKDEVENKIESKMRSEFEPITEVLKRTFYEMHSVKNNPTSPKNSFLSVNSKVLREENLRFQPEDDIFKQDEEIKSEPSRRSNGDFNPQIPLHLPQARTAQEKRILKDWPEVVLPSQAHLYGATSQKDRVNFAPGTFLSFADSKVLPTLVQVQDQLKTALIP</sequence>
<dbReference type="Proteomes" id="UP000237438">
    <property type="component" value="Unassembled WGS sequence"/>
</dbReference>
<name>A0A2S4PKQ8_9PEZI</name>
<feature type="region of interest" description="Disordered" evidence="1">
    <location>
        <begin position="117"/>
        <end position="143"/>
    </location>
</feature>
<keyword evidence="3" id="KW-1185">Reference proteome</keyword>
<reference evidence="2 3" key="1">
    <citation type="submission" date="2017-10" db="EMBL/GenBank/DDBJ databases">
        <title>Development of genomic resources for the powdery mildew, Erysiphe pulchra.</title>
        <authorList>
            <person name="Wadl P.A."/>
            <person name="Mack B.M."/>
            <person name="Moore G."/>
            <person name="Beltz S.B."/>
        </authorList>
    </citation>
    <scope>NUCLEOTIDE SEQUENCE [LARGE SCALE GENOMIC DNA]</scope>
    <source>
        <strain evidence="2">Cflorida</strain>
    </source>
</reference>